<feature type="domain" description="Transcriptional repressor PaaX-like C-terminal" evidence="2">
    <location>
        <begin position="178"/>
        <end position="267"/>
    </location>
</feature>
<dbReference type="PANTHER" id="PTHR30319:SF1">
    <property type="entry name" value="TRANSCRIPTIONAL REPRESSOR PAAX"/>
    <property type="match status" value="1"/>
</dbReference>
<dbReference type="PIRSF" id="PIRSF020623">
    <property type="entry name" value="PaaX"/>
    <property type="match status" value="1"/>
</dbReference>
<dbReference type="NCBIfam" id="TIGR02277">
    <property type="entry name" value="PaaX_trns_reg"/>
    <property type="match status" value="1"/>
</dbReference>
<dbReference type="Gene3D" id="1.20.58.1460">
    <property type="match status" value="1"/>
</dbReference>
<name>A0ABZ2L6V6_9BACT</name>
<dbReference type="Gene3D" id="1.10.10.10">
    <property type="entry name" value="Winged helix-like DNA-binding domain superfamily/Winged helix DNA-binding domain"/>
    <property type="match status" value="1"/>
</dbReference>
<dbReference type="InterPro" id="IPR013225">
    <property type="entry name" value="PaaX_C"/>
</dbReference>
<dbReference type="Proteomes" id="UP001374803">
    <property type="component" value="Chromosome"/>
</dbReference>
<evidence type="ECO:0000313" key="4">
    <source>
        <dbReference type="Proteomes" id="UP001374803"/>
    </source>
</evidence>
<keyword evidence="4" id="KW-1185">Reference proteome</keyword>
<sequence length="290" mass="32322">MRHRAALARILDHVRGEPSRTWSIIITLYGDAIVPRGGCVWLGTLLAFFDAIGISGGVVRTAMSRLASDGWLERHRVSRNSYYRLAEKGKETFRQATEHIYHLRPPRWRGHYELLLPDAGMEREPMRTILHEAGFGEPAPGMWIAPAGASIPHAASGVLRLHASGDSDTHRTLAARGWPLEATAHAYRRFMAAFEPLRAALDAGPPSTDRDALVARVLLIHEYRRIVLRDPILPIEILPESWPGSAARSLCAEIYARVLEGSERWLDENATDETGGALPSAREIYKRFKG</sequence>
<evidence type="ECO:0000259" key="1">
    <source>
        <dbReference type="Pfam" id="PF07848"/>
    </source>
</evidence>
<gene>
    <name evidence="3" type="primary">paaX</name>
    <name evidence="3" type="ORF">LVJ94_05405</name>
</gene>
<dbReference type="SUPFAM" id="SSF46785">
    <property type="entry name" value="Winged helix' DNA-binding domain"/>
    <property type="match status" value="1"/>
</dbReference>
<dbReference type="Pfam" id="PF07848">
    <property type="entry name" value="PaaX"/>
    <property type="match status" value="1"/>
</dbReference>
<dbReference type="Pfam" id="PF08223">
    <property type="entry name" value="PaaX_C"/>
    <property type="match status" value="1"/>
</dbReference>
<dbReference type="InterPro" id="IPR011965">
    <property type="entry name" value="PaaX_trns_reg"/>
</dbReference>
<dbReference type="RefSeq" id="WP_394836325.1">
    <property type="nucleotide sequence ID" value="NZ_CP089929.1"/>
</dbReference>
<accession>A0ABZ2L6V6</accession>
<evidence type="ECO:0000313" key="3">
    <source>
        <dbReference type="EMBL" id="WXB06669.1"/>
    </source>
</evidence>
<protein>
    <submittedName>
        <fullName evidence="3">Phenylacetic acid degradation operon negative regulatory protein PaaX</fullName>
    </submittedName>
</protein>
<proteinExistence type="predicted"/>
<dbReference type="InterPro" id="IPR012906">
    <property type="entry name" value="PaaX-like_N"/>
</dbReference>
<dbReference type="InterPro" id="IPR036390">
    <property type="entry name" value="WH_DNA-bd_sf"/>
</dbReference>
<organism evidence="3 4">
    <name type="scientific">Pendulispora rubella</name>
    <dbReference type="NCBI Taxonomy" id="2741070"/>
    <lineage>
        <taxon>Bacteria</taxon>
        <taxon>Pseudomonadati</taxon>
        <taxon>Myxococcota</taxon>
        <taxon>Myxococcia</taxon>
        <taxon>Myxococcales</taxon>
        <taxon>Sorangiineae</taxon>
        <taxon>Pendulisporaceae</taxon>
        <taxon>Pendulispora</taxon>
    </lineage>
</organism>
<evidence type="ECO:0000259" key="2">
    <source>
        <dbReference type="Pfam" id="PF08223"/>
    </source>
</evidence>
<reference evidence="3" key="1">
    <citation type="submission" date="2021-12" db="EMBL/GenBank/DDBJ databases">
        <title>Discovery of the Pendulisporaceae a myxobacterial family with distinct sporulation behavior and unique specialized metabolism.</title>
        <authorList>
            <person name="Garcia R."/>
            <person name="Popoff A."/>
            <person name="Bader C.D."/>
            <person name="Loehr J."/>
            <person name="Walesch S."/>
            <person name="Walt C."/>
            <person name="Boldt J."/>
            <person name="Bunk B."/>
            <person name="Haeckl F.J.F.P.J."/>
            <person name="Gunesch A.P."/>
            <person name="Birkelbach J."/>
            <person name="Nuebel U."/>
            <person name="Pietschmann T."/>
            <person name="Bach T."/>
            <person name="Mueller R."/>
        </authorList>
    </citation>
    <scope>NUCLEOTIDE SEQUENCE</scope>
    <source>
        <strain evidence="3">MSr11367</strain>
    </source>
</reference>
<dbReference type="InterPro" id="IPR036388">
    <property type="entry name" value="WH-like_DNA-bd_sf"/>
</dbReference>
<dbReference type="EMBL" id="CP089983">
    <property type="protein sequence ID" value="WXB06669.1"/>
    <property type="molecule type" value="Genomic_DNA"/>
</dbReference>
<dbReference type="PANTHER" id="PTHR30319">
    <property type="entry name" value="PHENYLACETIC ACID REGULATOR-RELATED TRANSCRIPTIONAL REPRESSOR"/>
    <property type="match status" value="1"/>
</dbReference>
<feature type="domain" description="Transcriptional repressor PaaX-like N-terminal" evidence="1">
    <location>
        <begin position="21"/>
        <end position="89"/>
    </location>
</feature>